<dbReference type="Proteomes" id="UP000271031">
    <property type="component" value="Unassembled WGS sequence"/>
</dbReference>
<gene>
    <name evidence="1" type="ORF">EDM56_24735</name>
</gene>
<evidence type="ECO:0000313" key="2">
    <source>
        <dbReference type="Proteomes" id="UP000271031"/>
    </source>
</evidence>
<dbReference type="AlphaFoldDB" id="A0A3M8D1W7"/>
<proteinExistence type="predicted"/>
<sequence>MKNKRGFYRLESKRPFCANMEIIWIKNNAIQTGNAQVCIDDIAAGGLRFVSRSAAALGKIPPQMTAGF</sequence>
<organism evidence="1 2">
    <name type="scientific">Brevibacillus fluminis</name>
    <dbReference type="NCBI Taxonomy" id="511487"/>
    <lineage>
        <taxon>Bacteria</taxon>
        <taxon>Bacillati</taxon>
        <taxon>Bacillota</taxon>
        <taxon>Bacilli</taxon>
        <taxon>Bacillales</taxon>
        <taxon>Paenibacillaceae</taxon>
        <taxon>Brevibacillus</taxon>
    </lineage>
</organism>
<comment type="caution">
    <text evidence="1">The sequence shown here is derived from an EMBL/GenBank/DDBJ whole genome shotgun (WGS) entry which is preliminary data.</text>
</comment>
<evidence type="ECO:0000313" key="1">
    <source>
        <dbReference type="EMBL" id="RNB82070.1"/>
    </source>
</evidence>
<reference evidence="1 2" key="1">
    <citation type="submission" date="2018-10" db="EMBL/GenBank/DDBJ databases">
        <title>Phylogenomics of Brevibacillus.</title>
        <authorList>
            <person name="Dunlap C."/>
        </authorList>
    </citation>
    <scope>NUCLEOTIDE SEQUENCE [LARGE SCALE GENOMIC DNA]</scope>
    <source>
        <strain evidence="1 2">JCM 15716</strain>
    </source>
</reference>
<name>A0A3M8D1W7_9BACL</name>
<evidence type="ECO:0008006" key="3">
    <source>
        <dbReference type="Google" id="ProtNLM"/>
    </source>
</evidence>
<dbReference type="EMBL" id="RHHQ01000021">
    <property type="protein sequence ID" value="RNB82070.1"/>
    <property type="molecule type" value="Genomic_DNA"/>
</dbReference>
<keyword evidence="2" id="KW-1185">Reference proteome</keyword>
<protein>
    <recommendedName>
        <fullName evidence="3">PilZ domain-containing protein</fullName>
    </recommendedName>
</protein>
<accession>A0A3M8D1W7</accession>